<name>A0A9D4HHI6_DREPO</name>
<comment type="caution">
    <text evidence="1">The sequence shown here is derived from an EMBL/GenBank/DDBJ whole genome shotgun (WGS) entry which is preliminary data.</text>
</comment>
<dbReference type="EMBL" id="JAIWYP010000013">
    <property type="protein sequence ID" value="KAH3718997.1"/>
    <property type="molecule type" value="Genomic_DNA"/>
</dbReference>
<gene>
    <name evidence="1" type="ORF">DPMN_061825</name>
</gene>
<evidence type="ECO:0000313" key="1">
    <source>
        <dbReference type="EMBL" id="KAH3718997.1"/>
    </source>
</evidence>
<organism evidence="1 2">
    <name type="scientific">Dreissena polymorpha</name>
    <name type="common">Zebra mussel</name>
    <name type="synonym">Mytilus polymorpha</name>
    <dbReference type="NCBI Taxonomy" id="45954"/>
    <lineage>
        <taxon>Eukaryota</taxon>
        <taxon>Metazoa</taxon>
        <taxon>Spiralia</taxon>
        <taxon>Lophotrochozoa</taxon>
        <taxon>Mollusca</taxon>
        <taxon>Bivalvia</taxon>
        <taxon>Autobranchia</taxon>
        <taxon>Heteroconchia</taxon>
        <taxon>Euheterodonta</taxon>
        <taxon>Imparidentia</taxon>
        <taxon>Neoheterodontei</taxon>
        <taxon>Myida</taxon>
        <taxon>Dreissenoidea</taxon>
        <taxon>Dreissenidae</taxon>
        <taxon>Dreissena</taxon>
    </lineage>
</organism>
<reference evidence="1" key="1">
    <citation type="journal article" date="2019" name="bioRxiv">
        <title>The Genome of the Zebra Mussel, Dreissena polymorpha: A Resource for Invasive Species Research.</title>
        <authorList>
            <person name="McCartney M.A."/>
            <person name="Auch B."/>
            <person name="Kono T."/>
            <person name="Mallez S."/>
            <person name="Zhang Y."/>
            <person name="Obille A."/>
            <person name="Becker A."/>
            <person name="Abrahante J.E."/>
            <person name="Garbe J."/>
            <person name="Badalamenti J.P."/>
            <person name="Herman A."/>
            <person name="Mangelson H."/>
            <person name="Liachko I."/>
            <person name="Sullivan S."/>
            <person name="Sone E.D."/>
            <person name="Koren S."/>
            <person name="Silverstein K.A.T."/>
            <person name="Beckman K.B."/>
            <person name="Gohl D.M."/>
        </authorList>
    </citation>
    <scope>NUCLEOTIDE SEQUENCE</scope>
    <source>
        <strain evidence="1">Duluth1</strain>
        <tissue evidence="1">Whole animal</tissue>
    </source>
</reference>
<accession>A0A9D4HHI6</accession>
<proteinExistence type="predicted"/>
<sequence>METEVLSVKAPEEDPSTSSVFTALDEVGQFSVADDVGQCEDTPLIKDEVISVLSDSETEGRAPVEGTPISVGVSNTGVTCIPVKAGNLASSVIATQVFTNSSNVVRKQRKRRHQMREEPAESTPVLHECVPVIKVLKPSVWTRLGSRMEEPTKKKRTSRCPFMGCTSESRHLSRHVYQRHLPERFKLGNLADPAWQGARLRRLRWLALQLVEDDRLGILLDFAQNHDLGINAEVSLSEVDRQWMSEFARQSGLPEVDFDIQRLNSQPLLAHWRVLVGLLKHIPRHRQVHFFNLDNQDTYSTVPAVAG</sequence>
<evidence type="ECO:0000313" key="2">
    <source>
        <dbReference type="Proteomes" id="UP000828390"/>
    </source>
</evidence>
<dbReference type="Proteomes" id="UP000828390">
    <property type="component" value="Unassembled WGS sequence"/>
</dbReference>
<dbReference type="AlphaFoldDB" id="A0A9D4HHI6"/>
<reference evidence="1" key="2">
    <citation type="submission" date="2020-11" db="EMBL/GenBank/DDBJ databases">
        <authorList>
            <person name="McCartney M.A."/>
            <person name="Auch B."/>
            <person name="Kono T."/>
            <person name="Mallez S."/>
            <person name="Becker A."/>
            <person name="Gohl D.M."/>
            <person name="Silverstein K.A.T."/>
            <person name="Koren S."/>
            <person name="Bechman K.B."/>
            <person name="Herman A."/>
            <person name="Abrahante J.E."/>
            <person name="Garbe J."/>
        </authorList>
    </citation>
    <scope>NUCLEOTIDE SEQUENCE</scope>
    <source>
        <strain evidence="1">Duluth1</strain>
        <tissue evidence="1">Whole animal</tissue>
    </source>
</reference>
<keyword evidence="2" id="KW-1185">Reference proteome</keyword>
<protein>
    <submittedName>
        <fullName evidence="1">Uncharacterized protein</fullName>
    </submittedName>
</protein>